<name>K3WFT9_GLOUD</name>
<accession>K3WFT9</accession>
<evidence type="ECO:0000313" key="3">
    <source>
        <dbReference type="Proteomes" id="UP000019132"/>
    </source>
</evidence>
<dbReference type="InParanoid" id="K3WFT9"/>
<evidence type="ECO:0000256" key="1">
    <source>
        <dbReference type="SAM" id="Coils"/>
    </source>
</evidence>
<dbReference type="Proteomes" id="UP000019132">
    <property type="component" value="Unassembled WGS sequence"/>
</dbReference>
<dbReference type="VEuPathDB" id="FungiDB:PYU1_G003820"/>
<protein>
    <submittedName>
        <fullName evidence="2">Uncharacterized protein</fullName>
    </submittedName>
</protein>
<reference evidence="3" key="2">
    <citation type="submission" date="2010-04" db="EMBL/GenBank/DDBJ databases">
        <authorList>
            <person name="Buell R."/>
            <person name="Hamilton J."/>
            <person name="Hostetler J."/>
        </authorList>
    </citation>
    <scope>NUCLEOTIDE SEQUENCE [LARGE SCALE GENOMIC DNA]</scope>
    <source>
        <strain evidence="3">DAOM:BR144</strain>
    </source>
</reference>
<organism evidence="2 3">
    <name type="scientific">Globisporangium ultimum (strain ATCC 200006 / CBS 805.95 / DAOM BR144)</name>
    <name type="common">Pythium ultimum</name>
    <dbReference type="NCBI Taxonomy" id="431595"/>
    <lineage>
        <taxon>Eukaryota</taxon>
        <taxon>Sar</taxon>
        <taxon>Stramenopiles</taxon>
        <taxon>Oomycota</taxon>
        <taxon>Peronosporomycetes</taxon>
        <taxon>Pythiales</taxon>
        <taxon>Pythiaceae</taxon>
        <taxon>Globisporangium</taxon>
    </lineage>
</organism>
<dbReference type="EnsemblProtists" id="PYU1_T003830">
    <property type="protein sequence ID" value="PYU1_T003830"/>
    <property type="gene ID" value="PYU1_G003820"/>
</dbReference>
<keyword evidence="3" id="KW-1185">Reference proteome</keyword>
<dbReference type="OMA" id="FLDWFAR"/>
<dbReference type="eggNOG" id="ENOG502SAK6">
    <property type="taxonomic scope" value="Eukaryota"/>
</dbReference>
<sequence>MSVSSSSALRVGDLFNAQAAEATYQRLVDFLNQQAQHVQRLDAQLRDLTVLQQVREAQVVSDIETKLTRLDQRLTHVQNRVTAIEQHYSTVDTRLARLENAVLQAAQERKAMQGDTAKLGQKTTKMIFQSEASRMEALVVKINAFAPKSEQFFATMTTFDAKLQEISTALHADEARWRAHNEAFDCVQACVKTMEMQTGRVEMFVNDQVVHQLADHTTKLRQIDATVGDLSTKASTNETAQRTLSGKFHSVAAAFAEQLKQQRDSFQALLSERALAKETTRRLDAIRDELNEKAYCEDLDKVWTDVESLAVQCDSLKQHVRLSSRFMSWFASRGEAYEHNLEVVDMQLRQLGHNSRPEVREPFGDQVRYPRR</sequence>
<reference evidence="2" key="3">
    <citation type="submission" date="2015-02" db="UniProtKB">
        <authorList>
            <consortium name="EnsemblProtists"/>
        </authorList>
    </citation>
    <scope>IDENTIFICATION</scope>
    <source>
        <strain evidence="2">DAOM BR144</strain>
    </source>
</reference>
<dbReference type="HOGENOM" id="CLU_812541_0_0_1"/>
<keyword evidence="1" id="KW-0175">Coiled coil</keyword>
<dbReference type="EMBL" id="GL376638">
    <property type="status" value="NOT_ANNOTATED_CDS"/>
    <property type="molecule type" value="Genomic_DNA"/>
</dbReference>
<reference evidence="3" key="1">
    <citation type="journal article" date="2010" name="Genome Biol.">
        <title>Genome sequence of the necrotrophic plant pathogen Pythium ultimum reveals original pathogenicity mechanisms and effector repertoire.</title>
        <authorList>
            <person name="Levesque C.A."/>
            <person name="Brouwer H."/>
            <person name="Cano L."/>
            <person name="Hamilton J.P."/>
            <person name="Holt C."/>
            <person name="Huitema E."/>
            <person name="Raffaele S."/>
            <person name="Robideau G.P."/>
            <person name="Thines M."/>
            <person name="Win J."/>
            <person name="Zerillo M.M."/>
            <person name="Beakes G.W."/>
            <person name="Boore J.L."/>
            <person name="Busam D."/>
            <person name="Dumas B."/>
            <person name="Ferriera S."/>
            <person name="Fuerstenberg S.I."/>
            <person name="Gachon C.M."/>
            <person name="Gaulin E."/>
            <person name="Govers F."/>
            <person name="Grenville-Briggs L."/>
            <person name="Horner N."/>
            <person name="Hostetler J."/>
            <person name="Jiang R.H."/>
            <person name="Johnson J."/>
            <person name="Krajaejun T."/>
            <person name="Lin H."/>
            <person name="Meijer H.J."/>
            <person name="Moore B."/>
            <person name="Morris P."/>
            <person name="Phuntmart V."/>
            <person name="Puiu D."/>
            <person name="Shetty J."/>
            <person name="Stajich J.E."/>
            <person name="Tripathy S."/>
            <person name="Wawra S."/>
            <person name="van West P."/>
            <person name="Whitty B.R."/>
            <person name="Coutinho P.M."/>
            <person name="Henrissat B."/>
            <person name="Martin F."/>
            <person name="Thomas P.D."/>
            <person name="Tyler B.M."/>
            <person name="De Vries R.P."/>
            <person name="Kamoun S."/>
            <person name="Yandell M."/>
            <person name="Tisserat N."/>
            <person name="Buell C.R."/>
        </authorList>
    </citation>
    <scope>NUCLEOTIDE SEQUENCE</scope>
    <source>
        <strain evidence="3">DAOM:BR144</strain>
    </source>
</reference>
<feature type="coiled-coil region" evidence="1">
    <location>
        <begin position="60"/>
        <end position="115"/>
    </location>
</feature>
<dbReference type="Gene3D" id="1.20.5.1070">
    <property type="entry name" value="Head and neck region of the ectodomain of NDV fusion glycoprotein"/>
    <property type="match status" value="1"/>
</dbReference>
<evidence type="ECO:0000313" key="2">
    <source>
        <dbReference type="EnsemblProtists" id="PYU1_T003830"/>
    </source>
</evidence>
<proteinExistence type="predicted"/>
<dbReference type="AlphaFoldDB" id="K3WFT9"/>